<dbReference type="Proteomes" id="UP001165378">
    <property type="component" value="Unassembled WGS sequence"/>
</dbReference>
<dbReference type="Pfam" id="PF08974">
    <property type="entry name" value="DUF1877"/>
    <property type="match status" value="1"/>
</dbReference>
<dbReference type="SUPFAM" id="SSF111069">
    <property type="entry name" value="Hypothetical protein yfbM"/>
    <property type="match status" value="1"/>
</dbReference>
<dbReference type="AlphaFoldDB" id="A0AA41PXB8"/>
<dbReference type="RefSeq" id="WP_235051225.1">
    <property type="nucleotide sequence ID" value="NZ_JAKFHA010000003.1"/>
</dbReference>
<evidence type="ECO:0000313" key="2">
    <source>
        <dbReference type="Proteomes" id="UP001165378"/>
    </source>
</evidence>
<keyword evidence="2" id="KW-1185">Reference proteome</keyword>
<sequence>MGGRAVIFALGVDDTRRLLAAAGDDGAVMSLIEEIEERWDRDGLVDLDKSWDALHRCLTDGELAFENGDYPLSHAILGGQVLYDGDDYIVSYVSPEQVHDIARALAPLDEQWLRGRFATLPFGDYEGAGSEQDIAYTWASLPGLKDFYRAAAARGRTAVFTVDQ</sequence>
<gene>
    <name evidence="1" type="ORF">LZ495_07575</name>
</gene>
<name>A0AA41PXB8_9ACTN</name>
<comment type="caution">
    <text evidence="1">The sequence shown here is derived from an EMBL/GenBank/DDBJ whole genome shotgun (WGS) entry which is preliminary data.</text>
</comment>
<dbReference type="InterPro" id="IPR035944">
    <property type="entry name" value="YfbM-like_sf"/>
</dbReference>
<dbReference type="EMBL" id="JAKFHA010000003">
    <property type="protein sequence ID" value="MCF2527075.1"/>
    <property type="molecule type" value="Genomic_DNA"/>
</dbReference>
<evidence type="ECO:0000313" key="1">
    <source>
        <dbReference type="EMBL" id="MCF2527075.1"/>
    </source>
</evidence>
<proteinExistence type="predicted"/>
<dbReference type="Gene3D" id="3.40.1760.10">
    <property type="entry name" value="YfbM-like super family"/>
    <property type="match status" value="1"/>
</dbReference>
<dbReference type="InterPro" id="IPR015068">
    <property type="entry name" value="DUF1877"/>
</dbReference>
<reference evidence="1" key="1">
    <citation type="submission" date="2022-01" db="EMBL/GenBank/DDBJ databases">
        <title>Genome-Based Taxonomic Classification of the Phylum Actinobacteria.</title>
        <authorList>
            <person name="Gao Y."/>
        </authorList>
    </citation>
    <scope>NUCLEOTIDE SEQUENCE</scope>
    <source>
        <strain evidence="1">KLBMP 8922</strain>
    </source>
</reference>
<organism evidence="1 2">
    <name type="scientific">Yinghuangia soli</name>
    <dbReference type="NCBI Taxonomy" id="2908204"/>
    <lineage>
        <taxon>Bacteria</taxon>
        <taxon>Bacillati</taxon>
        <taxon>Actinomycetota</taxon>
        <taxon>Actinomycetes</taxon>
        <taxon>Kitasatosporales</taxon>
        <taxon>Streptomycetaceae</taxon>
        <taxon>Yinghuangia</taxon>
    </lineage>
</organism>
<accession>A0AA41PXB8</accession>
<protein>
    <submittedName>
        <fullName evidence="1">YfbM family protein</fullName>
    </submittedName>
</protein>